<accession>A0AAV7BJG8</accession>
<dbReference type="InterPro" id="IPR050645">
    <property type="entry name" value="Histidine_acid_phosphatase"/>
</dbReference>
<dbReference type="PROSITE" id="PS00616">
    <property type="entry name" value="HIS_ACID_PHOSPHAT_1"/>
    <property type="match status" value="1"/>
</dbReference>
<feature type="transmembrane region" description="Helical" evidence="7">
    <location>
        <begin position="402"/>
        <end position="423"/>
    </location>
</feature>
<evidence type="ECO:0000256" key="3">
    <source>
        <dbReference type="ARBA" id="ARBA00012646"/>
    </source>
</evidence>
<evidence type="ECO:0000256" key="4">
    <source>
        <dbReference type="ARBA" id="ARBA00022729"/>
    </source>
</evidence>
<dbReference type="FunFam" id="3.40.50.1240:FF:000010">
    <property type="entry name" value="Prostatic acid phosphatase"/>
    <property type="match status" value="1"/>
</dbReference>
<dbReference type="GO" id="GO:0003993">
    <property type="term" value="F:acid phosphatase activity"/>
    <property type="evidence" value="ECO:0007669"/>
    <property type="project" value="UniProtKB-EC"/>
</dbReference>
<comment type="caution">
    <text evidence="8">The sequence shown here is derived from an EMBL/GenBank/DDBJ whole genome shotgun (WGS) entry which is preliminary data.</text>
</comment>
<sequence length="436" mass="49645">MSKHLPDQPVQRGYTMSPGSHSRWVLSSYFSLTLCFLVLGQIKAEKKLKFVVMVFRHGDRSPTKTYPKDKYQEDSWPDGFGQLTELGMEQHFELGKYMRKRYSGFLNETYSRHEVYVRSTDMDRTLMSAQTNLAGLYPPVGRQIWNKNMTWKPIPVHTVPLTEDKLLSMPLKNCPRYNQLQIETYTSKEFSNLVEPYKDFINSLPNMTGYSPKEIQDAYRWWILYDALLCEQIHNYSLPVWATDDVLNKLSRLSDIGLATIFGVYKHHEKSRLQGGVLMGSIIKNISNAARNASSNLKLIMYSGHDTTIASLQMALNVSNGKIPPYAACHIFELYRGDQGEYTVEMYYRNDSSVDPYLVILPGCSSSCPLAKFTELSSSIIAEDWEKECGVGVNGNKSSGAVVALSIAVFFLSIAVFIMLILYRSYRKGSLNYETV</sequence>
<keyword evidence="7" id="KW-0472">Membrane</keyword>
<name>A0AAV7BJG8_ENGPU</name>
<comment type="similarity">
    <text evidence="2">Belongs to the histidine acid phosphatase family.</text>
</comment>
<dbReference type="CDD" id="cd07061">
    <property type="entry name" value="HP_HAP_like"/>
    <property type="match status" value="1"/>
</dbReference>
<dbReference type="PANTHER" id="PTHR11567">
    <property type="entry name" value="ACID PHOSPHATASE-RELATED"/>
    <property type="match status" value="1"/>
</dbReference>
<proteinExistence type="inferred from homology"/>
<dbReference type="Gene3D" id="3.40.50.1240">
    <property type="entry name" value="Phosphoglycerate mutase-like"/>
    <property type="match status" value="1"/>
</dbReference>
<reference evidence="8" key="1">
    <citation type="thesis" date="2020" institute="ProQuest LLC" country="789 East Eisenhower Parkway, Ann Arbor, MI, USA">
        <title>Comparative Genomics and Chromosome Evolution.</title>
        <authorList>
            <person name="Mudd A.B."/>
        </authorList>
    </citation>
    <scope>NUCLEOTIDE SEQUENCE</scope>
    <source>
        <strain evidence="8">237g6f4</strain>
        <tissue evidence="8">Blood</tissue>
    </source>
</reference>
<dbReference type="InterPro" id="IPR000560">
    <property type="entry name" value="His_Pase_clade-2"/>
</dbReference>
<gene>
    <name evidence="8" type="ORF">GDO81_012157</name>
</gene>
<keyword evidence="9" id="KW-1185">Reference proteome</keyword>
<dbReference type="AlphaFoldDB" id="A0AAV7BJG8"/>
<dbReference type="GO" id="GO:0007040">
    <property type="term" value="P:lysosome organization"/>
    <property type="evidence" value="ECO:0007669"/>
    <property type="project" value="TreeGrafter"/>
</dbReference>
<evidence type="ECO:0000313" key="8">
    <source>
        <dbReference type="EMBL" id="KAG8572761.1"/>
    </source>
</evidence>
<dbReference type="EC" id="3.1.3.2" evidence="3"/>
<evidence type="ECO:0000256" key="1">
    <source>
        <dbReference type="ARBA" id="ARBA00000032"/>
    </source>
</evidence>
<organism evidence="8 9">
    <name type="scientific">Engystomops pustulosus</name>
    <name type="common">Tungara frog</name>
    <name type="synonym">Physalaemus pustulosus</name>
    <dbReference type="NCBI Taxonomy" id="76066"/>
    <lineage>
        <taxon>Eukaryota</taxon>
        <taxon>Metazoa</taxon>
        <taxon>Chordata</taxon>
        <taxon>Craniata</taxon>
        <taxon>Vertebrata</taxon>
        <taxon>Euteleostomi</taxon>
        <taxon>Amphibia</taxon>
        <taxon>Batrachia</taxon>
        <taxon>Anura</taxon>
        <taxon>Neobatrachia</taxon>
        <taxon>Hyloidea</taxon>
        <taxon>Leptodactylidae</taxon>
        <taxon>Leiuperinae</taxon>
        <taxon>Engystomops</taxon>
    </lineage>
</organism>
<evidence type="ECO:0000256" key="5">
    <source>
        <dbReference type="ARBA" id="ARBA00022801"/>
    </source>
</evidence>
<dbReference type="Pfam" id="PF00328">
    <property type="entry name" value="His_Phos_2"/>
    <property type="match status" value="1"/>
</dbReference>
<evidence type="ECO:0000256" key="2">
    <source>
        <dbReference type="ARBA" id="ARBA00005375"/>
    </source>
</evidence>
<keyword evidence="5" id="KW-0378">Hydrolase</keyword>
<keyword evidence="6" id="KW-0325">Glycoprotein</keyword>
<evidence type="ECO:0000313" key="9">
    <source>
        <dbReference type="Proteomes" id="UP000824782"/>
    </source>
</evidence>
<dbReference type="PROSITE" id="PS00778">
    <property type="entry name" value="HIS_ACID_PHOSPHAT_2"/>
    <property type="match status" value="1"/>
</dbReference>
<dbReference type="InterPro" id="IPR029033">
    <property type="entry name" value="His_PPase_superfam"/>
</dbReference>
<dbReference type="EMBL" id="WNYA01000005">
    <property type="protein sequence ID" value="KAG8572761.1"/>
    <property type="molecule type" value="Genomic_DNA"/>
</dbReference>
<dbReference type="PANTHER" id="PTHR11567:SF208">
    <property type="entry name" value="ACID PHOSPHATASE 3"/>
    <property type="match status" value="1"/>
</dbReference>
<dbReference type="Proteomes" id="UP000824782">
    <property type="component" value="Unassembled WGS sequence"/>
</dbReference>
<keyword evidence="7" id="KW-1133">Transmembrane helix</keyword>
<keyword evidence="4" id="KW-0732">Signal</keyword>
<dbReference type="GO" id="GO:0005764">
    <property type="term" value="C:lysosome"/>
    <property type="evidence" value="ECO:0007669"/>
    <property type="project" value="TreeGrafter"/>
</dbReference>
<protein>
    <recommendedName>
        <fullName evidence="3">acid phosphatase</fullName>
        <ecNumber evidence="3">3.1.3.2</ecNumber>
    </recommendedName>
</protein>
<comment type="catalytic activity">
    <reaction evidence="1">
        <text>a phosphate monoester + H2O = an alcohol + phosphate</text>
        <dbReference type="Rhea" id="RHEA:15017"/>
        <dbReference type="ChEBI" id="CHEBI:15377"/>
        <dbReference type="ChEBI" id="CHEBI:30879"/>
        <dbReference type="ChEBI" id="CHEBI:43474"/>
        <dbReference type="ChEBI" id="CHEBI:67140"/>
        <dbReference type="EC" id="3.1.3.2"/>
    </reaction>
</comment>
<evidence type="ECO:0000256" key="6">
    <source>
        <dbReference type="ARBA" id="ARBA00023180"/>
    </source>
</evidence>
<dbReference type="InterPro" id="IPR033379">
    <property type="entry name" value="Acid_Pase_AS"/>
</dbReference>
<keyword evidence="7" id="KW-0812">Transmembrane</keyword>
<dbReference type="SUPFAM" id="SSF53254">
    <property type="entry name" value="Phosphoglycerate mutase-like"/>
    <property type="match status" value="1"/>
</dbReference>
<evidence type="ECO:0000256" key="7">
    <source>
        <dbReference type="SAM" id="Phobius"/>
    </source>
</evidence>